<evidence type="ECO:0000256" key="1">
    <source>
        <dbReference type="SAM" id="Coils"/>
    </source>
</evidence>
<dbReference type="AlphaFoldDB" id="A0A9N9AA15"/>
<protein>
    <submittedName>
        <fullName evidence="2">9785_t:CDS:1</fullName>
    </submittedName>
</protein>
<gene>
    <name evidence="2" type="ORF">PBRASI_LOCUS3646</name>
</gene>
<evidence type="ECO:0000313" key="3">
    <source>
        <dbReference type="Proteomes" id="UP000789739"/>
    </source>
</evidence>
<dbReference type="EMBL" id="CAJVPI010000337">
    <property type="protein sequence ID" value="CAG8521447.1"/>
    <property type="molecule type" value="Genomic_DNA"/>
</dbReference>
<reference evidence="2" key="1">
    <citation type="submission" date="2021-06" db="EMBL/GenBank/DDBJ databases">
        <authorList>
            <person name="Kallberg Y."/>
            <person name="Tangrot J."/>
            <person name="Rosling A."/>
        </authorList>
    </citation>
    <scope>NUCLEOTIDE SEQUENCE</scope>
    <source>
        <strain evidence="2">BR232B</strain>
    </source>
</reference>
<dbReference type="Proteomes" id="UP000789739">
    <property type="component" value="Unassembled WGS sequence"/>
</dbReference>
<evidence type="ECO:0000313" key="2">
    <source>
        <dbReference type="EMBL" id="CAG8521447.1"/>
    </source>
</evidence>
<name>A0A9N9AA15_9GLOM</name>
<proteinExistence type="predicted"/>
<organism evidence="2 3">
    <name type="scientific">Paraglomus brasilianum</name>
    <dbReference type="NCBI Taxonomy" id="144538"/>
    <lineage>
        <taxon>Eukaryota</taxon>
        <taxon>Fungi</taxon>
        <taxon>Fungi incertae sedis</taxon>
        <taxon>Mucoromycota</taxon>
        <taxon>Glomeromycotina</taxon>
        <taxon>Glomeromycetes</taxon>
        <taxon>Paraglomerales</taxon>
        <taxon>Paraglomeraceae</taxon>
        <taxon>Paraglomus</taxon>
    </lineage>
</organism>
<keyword evidence="3" id="KW-1185">Reference proteome</keyword>
<keyword evidence="1" id="KW-0175">Coiled coil</keyword>
<comment type="caution">
    <text evidence="2">The sequence shown here is derived from an EMBL/GenBank/DDBJ whole genome shotgun (WGS) entry which is preliminary data.</text>
</comment>
<feature type="coiled-coil region" evidence="1">
    <location>
        <begin position="45"/>
        <end position="72"/>
    </location>
</feature>
<sequence length="88" mass="9894">MSNYFINNAGANEKVITFEAWLVWQKLNNTDLDNRAAKQGYIGEVDAAMDQRKSLKNTLSQHRQKASNLNAIMEQSYQETAERAASAA</sequence>
<accession>A0A9N9AA15</accession>